<organism evidence="1 2">
    <name type="scientific">Chitinophaga rhizophila</name>
    <dbReference type="NCBI Taxonomy" id="2866212"/>
    <lineage>
        <taxon>Bacteria</taxon>
        <taxon>Pseudomonadati</taxon>
        <taxon>Bacteroidota</taxon>
        <taxon>Chitinophagia</taxon>
        <taxon>Chitinophagales</taxon>
        <taxon>Chitinophagaceae</taxon>
        <taxon>Chitinophaga</taxon>
    </lineage>
</organism>
<dbReference type="EMBL" id="JAICCF010000006">
    <property type="protein sequence ID" value="MBW8688201.1"/>
    <property type="molecule type" value="Genomic_DNA"/>
</dbReference>
<dbReference type="Proteomes" id="UP000812961">
    <property type="component" value="Unassembled WGS sequence"/>
</dbReference>
<proteinExistence type="predicted"/>
<name>A0ABS7GLH0_9BACT</name>
<comment type="caution">
    <text evidence="1">The sequence shown here is derived from an EMBL/GenBank/DDBJ whole genome shotgun (WGS) entry which is preliminary data.</text>
</comment>
<dbReference type="RefSeq" id="WP_220253521.1">
    <property type="nucleotide sequence ID" value="NZ_JAICCF010000006.1"/>
</dbReference>
<gene>
    <name evidence="1" type="ORF">K1Y79_27950</name>
</gene>
<evidence type="ECO:0000313" key="1">
    <source>
        <dbReference type="EMBL" id="MBW8688201.1"/>
    </source>
</evidence>
<reference evidence="1 2" key="1">
    <citation type="submission" date="2021-08" db="EMBL/GenBank/DDBJ databases">
        <title>The genome sequence of Chitinophaga sp. B61.</title>
        <authorList>
            <person name="Zhang X."/>
        </authorList>
    </citation>
    <scope>NUCLEOTIDE SEQUENCE [LARGE SCALE GENOMIC DNA]</scope>
    <source>
        <strain evidence="1 2">B61</strain>
    </source>
</reference>
<sequence length="184" mass="20825">MGGPRIDTEMMILGAPPAGLELIPDTVDITGDFNGDAIIDTGYGVFYAKKGRESSGEEDGRSDMEYQYIVRFRQADITAMPVVTGRHIRLINEGDLNNDGKDEISIFEQSMQACTYTVSTWSFDGVKWNRISNSWTIPTACEYISDEELQKRIVLEDGTVYYYETDITDSDFPLVRKELHIARR</sequence>
<protein>
    <submittedName>
        <fullName evidence="1">Uncharacterized protein</fullName>
    </submittedName>
</protein>
<keyword evidence="2" id="KW-1185">Reference proteome</keyword>
<evidence type="ECO:0000313" key="2">
    <source>
        <dbReference type="Proteomes" id="UP000812961"/>
    </source>
</evidence>
<accession>A0ABS7GLH0</accession>